<feature type="region of interest" description="Disordered" evidence="1">
    <location>
        <begin position="155"/>
        <end position="203"/>
    </location>
</feature>
<keyword evidence="4" id="KW-1185">Reference proteome</keyword>
<organism evidence="3 4">
    <name type="scientific">Littorina saxatilis</name>
    <dbReference type="NCBI Taxonomy" id="31220"/>
    <lineage>
        <taxon>Eukaryota</taxon>
        <taxon>Metazoa</taxon>
        <taxon>Spiralia</taxon>
        <taxon>Lophotrochozoa</taxon>
        <taxon>Mollusca</taxon>
        <taxon>Gastropoda</taxon>
        <taxon>Caenogastropoda</taxon>
        <taxon>Littorinimorpha</taxon>
        <taxon>Littorinoidea</taxon>
        <taxon>Littorinidae</taxon>
        <taxon>Littorina</taxon>
    </lineage>
</organism>
<dbReference type="CDD" id="cd01647">
    <property type="entry name" value="RT_LTR"/>
    <property type="match status" value="1"/>
</dbReference>
<dbReference type="InterPro" id="IPR043502">
    <property type="entry name" value="DNA/RNA_pol_sf"/>
</dbReference>
<proteinExistence type="predicted"/>
<dbReference type="Proteomes" id="UP001374579">
    <property type="component" value="Unassembled WGS sequence"/>
</dbReference>
<protein>
    <recommendedName>
        <fullName evidence="2">Reverse transcriptase domain-containing protein</fullName>
    </recommendedName>
</protein>
<dbReference type="Pfam" id="PF00078">
    <property type="entry name" value="RVT_1"/>
    <property type="match status" value="1"/>
</dbReference>
<dbReference type="EMBL" id="JBAMIC010000011">
    <property type="protein sequence ID" value="KAK7100952.1"/>
    <property type="molecule type" value="Genomic_DNA"/>
</dbReference>
<evidence type="ECO:0000259" key="2">
    <source>
        <dbReference type="Pfam" id="PF00078"/>
    </source>
</evidence>
<feature type="domain" description="Reverse transcriptase" evidence="2">
    <location>
        <begin position="43"/>
        <end position="163"/>
    </location>
</feature>
<dbReference type="InterPro" id="IPR043128">
    <property type="entry name" value="Rev_trsase/Diguanyl_cyclase"/>
</dbReference>
<dbReference type="PANTHER" id="PTHR37984:SF5">
    <property type="entry name" value="PROTEIN NYNRIN-LIKE"/>
    <property type="match status" value="1"/>
</dbReference>
<evidence type="ECO:0000313" key="4">
    <source>
        <dbReference type="Proteomes" id="UP001374579"/>
    </source>
</evidence>
<evidence type="ECO:0000313" key="3">
    <source>
        <dbReference type="EMBL" id="KAK7100952.1"/>
    </source>
</evidence>
<evidence type="ECO:0000256" key="1">
    <source>
        <dbReference type="SAM" id="MobiDB-lite"/>
    </source>
</evidence>
<reference evidence="3 4" key="1">
    <citation type="submission" date="2024-02" db="EMBL/GenBank/DDBJ databases">
        <title>Chromosome-scale genome assembly of the rough periwinkle Littorina saxatilis.</title>
        <authorList>
            <person name="De Jode A."/>
            <person name="Faria R."/>
            <person name="Formenti G."/>
            <person name="Sims Y."/>
            <person name="Smith T.P."/>
            <person name="Tracey A."/>
            <person name="Wood J.M.D."/>
            <person name="Zagrodzka Z.B."/>
            <person name="Johannesson K."/>
            <person name="Butlin R.K."/>
            <person name="Leder E.H."/>
        </authorList>
    </citation>
    <scope>NUCLEOTIDE SEQUENCE [LARGE SCALE GENOMIC DNA]</scope>
    <source>
        <strain evidence="3">Snail1</strain>
        <tissue evidence="3">Muscle</tissue>
    </source>
</reference>
<dbReference type="Gene3D" id="3.30.70.270">
    <property type="match status" value="1"/>
</dbReference>
<dbReference type="InterPro" id="IPR000477">
    <property type="entry name" value="RT_dom"/>
</dbReference>
<comment type="caution">
    <text evidence="3">The sequence shown here is derived from an EMBL/GenBank/DDBJ whole genome shotgun (WGS) entry which is preliminary data.</text>
</comment>
<name>A0AAN9GAG9_9CAEN</name>
<feature type="compositionally biased region" description="Basic and acidic residues" evidence="1">
    <location>
        <begin position="182"/>
        <end position="191"/>
    </location>
</feature>
<sequence length="203" mass="23794">MKKVEEELERMKKAGIIEEITEPTDWCSPMVPVLKISGAVQICTDLKKLNLSVKRERYLIPTLDDILHRLKGAKIFSKLDATSGFYQIPLDPETAKYTTFITPFGRYYYKRLPFGIYSAPEIIQRTMETILKGEENTICFFDDILIYSNSDEEHEQASRELHEEDCRGRAQAQQGKMQLQAVRDRVPWSRDQRRRNQTRQEED</sequence>
<accession>A0AAN9GAG9</accession>
<dbReference type="PANTHER" id="PTHR37984">
    <property type="entry name" value="PROTEIN CBG26694"/>
    <property type="match status" value="1"/>
</dbReference>
<dbReference type="SUPFAM" id="SSF56672">
    <property type="entry name" value="DNA/RNA polymerases"/>
    <property type="match status" value="1"/>
</dbReference>
<gene>
    <name evidence="3" type="ORF">V1264_023813</name>
</gene>
<dbReference type="InterPro" id="IPR050951">
    <property type="entry name" value="Retrovirus_Pol_polyprotein"/>
</dbReference>
<dbReference type="Gene3D" id="3.10.10.10">
    <property type="entry name" value="HIV Type 1 Reverse Transcriptase, subunit A, domain 1"/>
    <property type="match status" value="1"/>
</dbReference>
<dbReference type="AlphaFoldDB" id="A0AAN9GAG9"/>
<feature type="compositionally biased region" description="Basic and acidic residues" evidence="1">
    <location>
        <begin position="155"/>
        <end position="168"/>
    </location>
</feature>